<dbReference type="InterPro" id="IPR023996">
    <property type="entry name" value="TonB-dep_OMP_SusC/RagA"/>
</dbReference>
<evidence type="ECO:0000313" key="16">
    <source>
        <dbReference type="Proteomes" id="UP000473278"/>
    </source>
</evidence>
<evidence type="ECO:0000313" key="15">
    <source>
        <dbReference type="EMBL" id="NGP77196.1"/>
    </source>
</evidence>
<keyword evidence="9 10" id="KW-0998">Cell outer membrane</keyword>
<feature type="domain" description="TonB-dependent receptor plug" evidence="14">
    <location>
        <begin position="126"/>
        <end position="250"/>
    </location>
</feature>
<dbReference type="NCBIfam" id="TIGR04057">
    <property type="entry name" value="SusC_RagA_signa"/>
    <property type="match status" value="1"/>
</dbReference>
<feature type="chain" id="PRO_5026842576" evidence="12">
    <location>
        <begin position="26"/>
        <end position="1075"/>
    </location>
</feature>
<dbReference type="Gene3D" id="2.170.130.10">
    <property type="entry name" value="TonB-dependent receptor, plug domain"/>
    <property type="match status" value="1"/>
</dbReference>
<reference evidence="15 16" key="1">
    <citation type="submission" date="2020-02" db="EMBL/GenBank/DDBJ databases">
        <title>Balneolaceae bacterium YR4-1, complete genome.</title>
        <authorList>
            <person name="Li Y."/>
            <person name="Wu S."/>
        </authorList>
    </citation>
    <scope>NUCLEOTIDE SEQUENCE [LARGE SCALE GENOMIC DNA]</scope>
    <source>
        <strain evidence="15 16">YR4-1</strain>
    </source>
</reference>
<dbReference type="Pfam" id="PF00593">
    <property type="entry name" value="TonB_dep_Rec_b-barrel"/>
    <property type="match status" value="1"/>
</dbReference>
<dbReference type="InterPro" id="IPR023997">
    <property type="entry name" value="TonB-dep_OMP_SusC/RagA_CS"/>
</dbReference>
<dbReference type="SUPFAM" id="SSF56935">
    <property type="entry name" value="Porins"/>
    <property type="match status" value="1"/>
</dbReference>
<dbReference type="InterPro" id="IPR036942">
    <property type="entry name" value="Beta-barrel_TonB_sf"/>
</dbReference>
<dbReference type="InterPro" id="IPR008969">
    <property type="entry name" value="CarboxyPept-like_regulatory"/>
</dbReference>
<keyword evidence="7 10" id="KW-0472">Membrane</keyword>
<dbReference type="GO" id="GO:0015344">
    <property type="term" value="F:siderophore uptake transmembrane transporter activity"/>
    <property type="evidence" value="ECO:0007669"/>
    <property type="project" value="TreeGrafter"/>
</dbReference>
<keyword evidence="16" id="KW-1185">Reference proteome</keyword>
<dbReference type="InterPro" id="IPR039426">
    <property type="entry name" value="TonB-dep_rcpt-like"/>
</dbReference>
<gene>
    <name evidence="15" type="ORF">G3570_11160</name>
</gene>
<dbReference type="AlphaFoldDB" id="A0A6M1SZ50"/>
<evidence type="ECO:0000256" key="6">
    <source>
        <dbReference type="ARBA" id="ARBA00023077"/>
    </source>
</evidence>
<protein>
    <submittedName>
        <fullName evidence="15">SusC/RagA family TonB-linked outer membrane protein</fullName>
    </submittedName>
</protein>
<evidence type="ECO:0000256" key="3">
    <source>
        <dbReference type="ARBA" id="ARBA00022452"/>
    </source>
</evidence>
<comment type="similarity">
    <text evidence="10 11">Belongs to the TonB-dependent receptor family.</text>
</comment>
<dbReference type="InterPro" id="IPR000531">
    <property type="entry name" value="Beta-barrel_TonB"/>
</dbReference>
<sequence>MLHRILKSVLLLVAAFTFGASSIMAQTGTIEGTVTDEQTGEVLPGVNVFIPSLNKGAATTSEGTYTIEDVPYGTYELRFSFVGYQELTQSVTVDESTETIDVSLASSERMLGEVFVTAYGIEQTENELPYSAQKVDGDVISESRSDNFMTSLSGRVAGLKVNQTNGMGGSTNIVMRGYKSISGDNQVLFVVDGVPYSNQEFNDAGVEEGFAGYDYGNTAVDINPDNIASVNVMKGPAAAALYGSRASNGAVVIETKSGQKGQRQVDVTVNSSVGISRVDPNTFVDYQDKYGGGYIPVFSQQDVDGDGTDDNVVRHQDDASFGPRFDPNLMVYQWDAFVESSPNFGQPTPWVPAENGPMSFFDTGFNTKNSIMIDGGFDRGHYSLGYNQSNTTGILPNSKLDNHKLNFAAGYDVSEKLTVDASIQYTKTEGRARPSTGYGTIFSEFRQWWATNVDIEKQRQAYFRNRNNNTWNWAPGQAGDSPIYWNNLFWDRYENYETDERDRYFGYAEARYDAADWLSFTGRVAIDSYSQMIEERQNKQSVGVPSYTQRRQNFTEYNYDLLANYNKQLTEALGISGVVGMNIRRNKTVGITAQTNGGLVVPGLYSLDNSINQIQYPNETDRQLGVNGYFASLNINYNDYLNIELTGRRDKSSSLPDGENIYYYPSASAGFVFSEFLDIEWLDFGKIRGSWAEVGNTAPPYSIEDTFGRPANFGNAALYTLPTTKNNPDLKPERTKSWEVGLQMSFFNDRFRYDLNYYDQNTLNQILATEVSRASGYEAKFVNAGNVENRGIELTITGRPIVSQDFAWTTTVNWSKNINKVKALAPGIDNYQLASPQGDVTISAALGEPYGAIRGSDYIYHENGEPIVDPSTGFYQTTSTSNNIIGNMNPDWTGGISNRFNYQNWSFNFLVDVRWGGDIFSLDQYYGQGTGQYPVTAAINDNGMNVRDPVSDGGGVILDGVSPDGSPNDVYAPASNYAGAFGWINNPSAHFIYDGSYVKLREMGLTYNLPQSVINKIGVLRSASVSAVGRNLWIIHKNLPHADPEQGIVAGNVQGYQGAVHPATREFTFNLKLRF</sequence>
<evidence type="ECO:0000256" key="9">
    <source>
        <dbReference type="ARBA" id="ARBA00023237"/>
    </source>
</evidence>
<dbReference type="GO" id="GO:0044718">
    <property type="term" value="P:siderophore transmembrane transport"/>
    <property type="evidence" value="ECO:0007669"/>
    <property type="project" value="TreeGrafter"/>
</dbReference>
<keyword evidence="6 11" id="KW-0798">TonB box</keyword>
<dbReference type="PROSITE" id="PS52016">
    <property type="entry name" value="TONB_DEPENDENT_REC_3"/>
    <property type="match status" value="1"/>
</dbReference>
<evidence type="ECO:0000256" key="12">
    <source>
        <dbReference type="SAM" id="SignalP"/>
    </source>
</evidence>
<evidence type="ECO:0000256" key="11">
    <source>
        <dbReference type="RuleBase" id="RU003357"/>
    </source>
</evidence>
<dbReference type="Gene3D" id="2.60.40.1120">
    <property type="entry name" value="Carboxypeptidase-like, regulatory domain"/>
    <property type="match status" value="1"/>
</dbReference>
<evidence type="ECO:0000256" key="4">
    <source>
        <dbReference type="ARBA" id="ARBA00022692"/>
    </source>
</evidence>
<keyword evidence="5 12" id="KW-0732">Signal</keyword>
<keyword evidence="8" id="KW-0675">Receptor</keyword>
<evidence type="ECO:0000256" key="10">
    <source>
        <dbReference type="PROSITE-ProRule" id="PRU01360"/>
    </source>
</evidence>
<dbReference type="Pfam" id="PF07715">
    <property type="entry name" value="Plug"/>
    <property type="match status" value="1"/>
</dbReference>
<dbReference type="InterPro" id="IPR012910">
    <property type="entry name" value="Plug_dom"/>
</dbReference>
<evidence type="ECO:0000256" key="7">
    <source>
        <dbReference type="ARBA" id="ARBA00023136"/>
    </source>
</evidence>
<keyword evidence="4 10" id="KW-0812">Transmembrane</keyword>
<accession>A0A6M1SZ50</accession>
<dbReference type="InterPro" id="IPR037066">
    <property type="entry name" value="Plug_dom_sf"/>
</dbReference>
<dbReference type="GO" id="GO:0009279">
    <property type="term" value="C:cell outer membrane"/>
    <property type="evidence" value="ECO:0007669"/>
    <property type="project" value="UniProtKB-SubCell"/>
</dbReference>
<evidence type="ECO:0000256" key="8">
    <source>
        <dbReference type="ARBA" id="ARBA00023170"/>
    </source>
</evidence>
<evidence type="ECO:0000256" key="2">
    <source>
        <dbReference type="ARBA" id="ARBA00022448"/>
    </source>
</evidence>
<keyword evidence="2 10" id="KW-0813">Transport</keyword>
<dbReference type="PANTHER" id="PTHR30069:SF29">
    <property type="entry name" value="HEMOGLOBIN AND HEMOGLOBIN-HAPTOGLOBIN-BINDING PROTEIN 1-RELATED"/>
    <property type="match status" value="1"/>
</dbReference>
<evidence type="ECO:0000256" key="5">
    <source>
        <dbReference type="ARBA" id="ARBA00022729"/>
    </source>
</evidence>
<dbReference type="PANTHER" id="PTHR30069">
    <property type="entry name" value="TONB-DEPENDENT OUTER MEMBRANE RECEPTOR"/>
    <property type="match status" value="1"/>
</dbReference>
<name>A0A6M1SZ50_9BACT</name>
<feature type="signal peptide" evidence="12">
    <location>
        <begin position="1"/>
        <end position="25"/>
    </location>
</feature>
<comment type="subcellular location">
    <subcellularLocation>
        <location evidence="1 10">Cell outer membrane</location>
        <topology evidence="1 10">Multi-pass membrane protein</topology>
    </subcellularLocation>
</comment>
<feature type="domain" description="TonB-dependent receptor-like beta-barrel" evidence="13">
    <location>
        <begin position="461"/>
        <end position="921"/>
    </location>
</feature>
<proteinExistence type="inferred from homology"/>
<dbReference type="Gene3D" id="2.40.170.20">
    <property type="entry name" value="TonB-dependent receptor, beta-barrel domain"/>
    <property type="match status" value="1"/>
</dbReference>
<dbReference type="EMBL" id="JAALLT010000003">
    <property type="protein sequence ID" value="NGP77196.1"/>
    <property type="molecule type" value="Genomic_DNA"/>
</dbReference>
<keyword evidence="3 10" id="KW-1134">Transmembrane beta strand</keyword>
<dbReference type="Proteomes" id="UP000473278">
    <property type="component" value="Unassembled WGS sequence"/>
</dbReference>
<evidence type="ECO:0000259" key="13">
    <source>
        <dbReference type="Pfam" id="PF00593"/>
    </source>
</evidence>
<dbReference type="RefSeq" id="WP_165142300.1">
    <property type="nucleotide sequence ID" value="NZ_JAALLT010000003.1"/>
</dbReference>
<dbReference type="Pfam" id="PF13715">
    <property type="entry name" value="CarbopepD_reg_2"/>
    <property type="match status" value="1"/>
</dbReference>
<evidence type="ECO:0000259" key="14">
    <source>
        <dbReference type="Pfam" id="PF07715"/>
    </source>
</evidence>
<evidence type="ECO:0000256" key="1">
    <source>
        <dbReference type="ARBA" id="ARBA00004571"/>
    </source>
</evidence>
<comment type="caution">
    <text evidence="15">The sequence shown here is derived from an EMBL/GenBank/DDBJ whole genome shotgun (WGS) entry which is preliminary data.</text>
</comment>
<organism evidence="15 16">
    <name type="scientific">Halalkalibaculum roseum</name>
    <dbReference type="NCBI Taxonomy" id="2709311"/>
    <lineage>
        <taxon>Bacteria</taxon>
        <taxon>Pseudomonadati</taxon>
        <taxon>Balneolota</taxon>
        <taxon>Balneolia</taxon>
        <taxon>Balneolales</taxon>
        <taxon>Balneolaceae</taxon>
        <taxon>Halalkalibaculum</taxon>
    </lineage>
</organism>
<dbReference type="SUPFAM" id="SSF49464">
    <property type="entry name" value="Carboxypeptidase regulatory domain-like"/>
    <property type="match status" value="1"/>
</dbReference>
<dbReference type="NCBIfam" id="TIGR04056">
    <property type="entry name" value="OMP_RagA_SusC"/>
    <property type="match status" value="1"/>
</dbReference>